<comment type="similarity">
    <text evidence="2">Belongs to the complex I subunit 6 family.</text>
</comment>
<dbReference type="EC" id="7.1.1.2" evidence="3"/>
<dbReference type="GO" id="GO:0031966">
    <property type="term" value="C:mitochondrial membrane"/>
    <property type="evidence" value="ECO:0007669"/>
    <property type="project" value="UniProtKB-SubCell"/>
</dbReference>
<reference evidence="17" key="1">
    <citation type="journal article" date="2015" name="Mol. Biol. Evol.">
        <title>Soup to Tree: The Phylogeny of Beetles Inferred by Mitochondrial Metagenomics of a Bornean Rainforest Sample.</title>
        <authorList>
            <person name="Crampton-Platt A."/>
            <person name="Timmermans M.J."/>
            <person name="Gimmel M.L."/>
            <person name="Kutty S.N."/>
            <person name="Cockerill T.D."/>
            <person name="Vun Khen C."/>
            <person name="Vogler A.P."/>
        </authorList>
    </citation>
    <scope>NUCLEOTIDE SEQUENCE</scope>
</reference>
<keyword evidence="6" id="KW-0679">Respiratory chain</keyword>
<evidence type="ECO:0000256" key="12">
    <source>
        <dbReference type="ARBA" id="ARBA00023128"/>
    </source>
</evidence>
<keyword evidence="12 17" id="KW-0496">Mitochondrion</keyword>
<dbReference type="PANTHER" id="PTHR11435:SF1">
    <property type="entry name" value="NADH-UBIQUINONE OXIDOREDUCTASE CHAIN 6"/>
    <property type="match status" value="1"/>
</dbReference>
<feature type="transmembrane region" description="Helical" evidence="16">
    <location>
        <begin position="12"/>
        <end position="36"/>
    </location>
</feature>
<evidence type="ECO:0000256" key="1">
    <source>
        <dbReference type="ARBA" id="ARBA00004225"/>
    </source>
</evidence>
<geneLocation type="mitochondrion" evidence="17"/>
<comment type="subcellular location">
    <subcellularLocation>
        <location evidence="1">Mitochondrion membrane</location>
        <topology evidence="1">Multi-pass membrane protein</topology>
    </subcellularLocation>
</comment>
<evidence type="ECO:0000256" key="14">
    <source>
        <dbReference type="ARBA" id="ARBA00031019"/>
    </source>
</evidence>
<keyword evidence="9" id="KW-0249">Electron transport</keyword>
<keyword evidence="13 16" id="KW-0472">Membrane</keyword>
<dbReference type="PANTHER" id="PTHR11435">
    <property type="entry name" value="NADH UBIQUINONE OXIDOREDUCTASE SUBUNIT ND6"/>
    <property type="match status" value="1"/>
</dbReference>
<evidence type="ECO:0000256" key="5">
    <source>
        <dbReference type="ARBA" id="ARBA00022448"/>
    </source>
</evidence>
<evidence type="ECO:0000256" key="8">
    <source>
        <dbReference type="ARBA" id="ARBA00022967"/>
    </source>
</evidence>
<feature type="transmembrane region" description="Helical" evidence="16">
    <location>
        <begin position="79"/>
        <end position="97"/>
    </location>
</feature>
<proteinExistence type="inferred from homology"/>
<evidence type="ECO:0000256" key="4">
    <source>
        <dbReference type="ARBA" id="ARBA00021095"/>
    </source>
</evidence>
<evidence type="ECO:0000256" key="10">
    <source>
        <dbReference type="ARBA" id="ARBA00022989"/>
    </source>
</evidence>
<evidence type="ECO:0000256" key="7">
    <source>
        <dbReference type="ARBA" id="ARBA00022692"/>
    </source>
</evidence>
<keyword evidence="11" id="KW-0520">NAD</keyword>
<name>A0A3G3FX61_9CUCU</name>
<evidence type="ECO:0000256" key="13">
    <source>
        <dbReference type="ARBA" id="ARBA00023136"/>
    </source>
</evidence>
<dbReference type="InterPro" id="IPR050269">
    <property type="entry name" value="ComplexI_Subunit6"/>
</dbReference>
<evidence type="ECO:0000256" key="15">
    <source>
        <dbReference type="ARBA" id="ARBA00049551"/>
    </source>
</evidence>
<feature type="transmembrane region" description="Helical" evidence="16">
    <location>
        <begin position="48"/>
        <end position="67"/>
    </location>
</feature>
<feature type="transmembrane region" description="Helical" evidence="16">
    <location>
        <begin position="133"/>
        <end position="153"/>
    </location>
</feature>
<keyword evidence="7 16" id="KW-0812">Transmembrane</keyword>
<reference evidence="17" key="2">
    <citation type="submission" date="2018-09" db="EMBL/GenBank/DDBJ databases">
        <authorList>
            <person name="James G."/>
        </authorList>
    </citation>
    <scope>NUCLEOTIDE SEQUENCE</scope>
</reference>
<dbReference type="GO" id="GO:0008137">
    <property type="term" value="F:NADH dehydrogenase (ubiquinone) activity"/>
    <property type="evidence" value="ECO:0007669"/>
    <property type="project" value="UniProtKB-EC"/>
</dbReference>
<keyword evidence="5" id="KW-0813">Transport</keyword>
<dbReference type="EMBL" id="MH836607">
    <property type="protein sequence ID" value="AYQ19035.1"/>
    <property type="molecule type" value="Genomic_DNA"/>
</dbReference>
<gene>
    <name evidence="17" type="primary">nad6</name>
</gene>
<sequence length="164" mass="19310">MISTLIMTNIMMTITFMFMMHPLSMGMILLFQTIVISLMTGNMNQSFWFSYILFLIMIGGMLILFMYMTSIASNEKFKFNIKMLIPLMMTMILMILIPEKSKTQIMNNEIMETMKSIDFYFTINKFMNNSMSMILLFLMIYLLMALIITVKITNFKQGSMRQMN</sequence>
<organism evidence="17">
    <name type="scientific">Amarygmini sp. ACP-2013</name>
    <dbReference type="NCBI Taxonomy" id="1434602"/>
    <lineage>
        <taxon>Eukaryota</taxon>
        <taxon>Metazoa</taxon>
        <taxon>Ecdysozoa</taxon>
        <taxon>Arthropoda</taxon>
        <taxon>Hexapoda</taxon>
        <taxon>Insecta</taxon>
        <taxon>Pterygota</taxon>
        <taxon>Neoptera</taxon>
        <taxon>Endopterygota</taxon>
        <taxon>Coleoptera</taxon>
        <taxon>Polyphaga</taxon>
        <taxon>Cucujiformia</taxon>
        <taxon>Tenebrionidae</taxon>
    </lineage>
</organism>
<evidence type="ECO:0000313" key="17">
    <source>
        <dbReference type="EMBL" id="AYQ19035.1"/>
    </source>
</evidence>
<evidence type="ECO:0000256" key="11">
    <source>
        <dbReference type="ARBA" id="ARBA00023027"/>
    </source>
</evidence>
<evidence type="ECO:0000256" key="6">
    <source>
        <dbReference type="ARBA" id="ARBA00022660"/>
    </source>
</evidence>
<evidence type="ECO:0000256" key="2">
    <source>
        <dbReference type="ARBA" id="ARBA00005698"/>
    </source>
</evidence>
<keyword evidence="10 16" id="KW-1133">Transmembrane helix</keyword>
<comment type="catalytic activity">
    <reaction evidence="15">
        <text>a ubiquinone + NADH + 5 H(+)(in) = a ubiquinol + NAD(+) + 4 H(+)(out)</text>
        <dbReference type="Rhea" id="RHEA:29091"/>
        <dbReference type="Rhea" id="RHEA-COMP:9565"/>
        <dbReference type="Rhea" id="RHEA-COMP:9566"/>
        <dbReference type="ChEBI" id="CHEBI:15378"/>
        <dbReference type="ChEBI" id="CHEBI:16389"/>
        <dbReference type="ChEBI" id="CHEBI:17976"/>
        <dbReference type="ChEBI" id="CHEBI:57540"/>
        <dbReference type="ChEBI" id="CHEBI:57945"/>
        <dbReference type="EC" id="7.1.1.2"/>
    </reaction>
</comment>
<evidence type="ECO:0000256" key="3">
    <source>
        <dbReference type="ARBA" id="ARBA00012944"/>
    </source>
</evidence>
<protein>
    <recommendedName>
        <fullName evidence="4">NADH-ubiquinone oxidoreductase chain 6</fullName>
        <ecNumber evidence="3">7.1.1.2</ecNumber>
    </recommendedName>
    <alternativeName>
        <fullName evidence="14">NADH dehydrogenase subunit 6</fullName>
    </alternativeName>
</protein>
<dbReference type="AlphaFoldDB" id="A0A3G3FX61"/>
<evidence type="ECO:0000256" key="9">
    <source>
        <dbReference type="ARBA" id="ARBA00022982"/>
    </source>
</evidence>
<keyword evidence="8" id="KW-1278">Translocase</keyword>
<accession>A0A3G3FX61</accession>
<evidence type="ECO:0000256" key="16">
    <source>
        <dbReference type="SAM" id="Phobius"/>
    </source>
</evidence>